<dbReference type="EMBL" id="AGNK02002139">
    <property type="status" value="NOT_ANNOTATED_CDS"/>
    <property type="molecule type" value="Genomic_DNA"/>
</dbReference>
<sequence>MYNLLRLGRLCSRSGKFCSLLQSIKLISSRELTNRRASCSFVKHSSN</sequence>
<protein>
    <submittedName>
        <fullName evidence="1">Uncharacterized protein</fullName>
    </submittedName>
</protein>
<dbReference type="InParanoid" id="K3ZGI8"/>
<evidence type="ECO:0000313" key="1">
    <source>
        <dbReference type="EnsemblPlants" id="KQL17315"/>
    </source>
</evidence>
<name>K3ZGI8_SETIT</name>
<accession>K3ZGI8</accession>
<keyword evidence="2" id="KW-1185">Reference proteome</keyword>
<dbReference type="HOGENOM" id="CLU_3176332_0_0_1"/>
<proteinExistence type="predicted"/>
<reference evidence="1" key="2">
    <citation type="submission" date="2018-08" db="UniProtKB">
        <authorList>
            <consortium name="EnsemblPlants"/>
        </authorList>
    </citation>
    <scope>IDENTIFICATION</scope>
    <source>
        <strain evidence="1">Yugu1</strain>
    </source>
</reference>
<reference evidence="2" key="1">
    <citation type="journal article" date="2012" name="Nat. Biotechnol.">
        <title>Reference genome sequence of the model plant Setaria.</title>
        <authorList>
            <person name="Bennetzen J.L."/>
            <person name="Schmutz J."/>
            <person name="Wang H."/>
            <person name="Percifield R."/>
            <person name="Hawkins J."/>
            <person name="Pontaroli A.C."/>
            <person name="Estep M."/>
            <person name="Feng L."/>
            <person name="Vaughn J.N."/>
            <person name="Grimwood J."/>
            <person name="Jenkins J."/>
            <person name="Barry K."/>
            <person name="Lindquist E."/>
            <person name="Hellsten U."/>
            <person name="Deshpande S."/>
            <person name="Wang X."/>
            <person name="Wu X."/>
            <person name="Mitros T."/>
            <person name="Triplett J."/>
            <person name="Yang X."/>
            <person name="Ye C.Y."/>
            <person name="Mauro-Herrera M."/>
            <person name="Wang L."/>
            <person name="Li P."/>
            <person name="Sharma M."/>
            <person name="Sharma R."/>
            <person name="Ronald P.C."/>
            <person name="Panaud O."/>
            <person name="Kellogg E.A."/>
            <person name="Brutnell T.P."/>
            <person name="Doust A.N."/>
            <person name="Tuskan G.A."/>
            <person name="Rokhsar D."/>
            <person name="Devos K.M."/>
        </authorList>
    </citation>
    <scope>NUCLEOTIDE SEQUENCE [LARGE SCALE GENOMIC DNA]</scope>
    <source>
        <strain evidence="2">cv. Yugu1</strain>
    </source>
</reference>
<dbReference type="EnsemblPlants" id="KQL17315">
    <property type="protein sequence ID" value="KQL17315"/>
    <property type="gene ID" value="SETIT_025690mg"/>
</dbReference>
<evidence type="ECO:0000313" key="2">
    <source>
        <dbReference type="Proteomes" id="UP000004995"/>
    </source>
</evidence>
<dbReference type="Gramene" id="KQL17315">
    <property type="protein sequence ID" value="KQL17315"/>
    <property type="gene ID" value="SETIT_025690mg"/>
</dbReference>
<dbReference type="AlphaFoldDB" id="K3ZGI8"/>
<dbReference type="Proteomes" id="UP000004995">
    <property type="component" value="Unassembled WGS sequence"/>
</dbReference>
<organism evidence="1 2">
    <name type="scientific">Setaria italica</name>
    <name type="common">Foxtail millet</name>
    <name type="synonym">Panicum italicum</name>
    <dbReference type="NCBI Taxonomy" id="4555"/>
    <lineage>
        <taxon>Eukaryota</taxon>
        <taxon>Viridiplantae</taxon>
        <taxon>Streptophyta</taxon>
        <taxon>Embryophyta</taxon>
        <taxon>Tracheophyta</taxon>
        <taxon>Spermatophyta</taxon>
        <taxon>Magnoliopsida</taxon>
        <taxon>Liliopsida</taxon>
        <taxon>Poales</taxon>
        <taxon>Poaceae</taxon>
        <taxon>PACMAD clade</taxon>
        <taxon>Panicoideae</taxon>
        <taxon>Panicodae</taxon>
        <taxon>Paniceae</taxon>
        <taxon>Cenchrinae</taxon>
        <taxon>Setaria</taxon>
    </lineage>
</organism>